<evidence type="ECO:0000256" key="4">
    <source>
        <dbReference type="ARBA" id="ARBA00022771"/>
    </source>
</evidence>
<dbReference type="PROSITE" id="PS51292">
    <property type="entry name" value="ZF_RING_CH"/>
    <property type="match status" value="1"/>
</dbReference>
<feature type="compositionally biased region" description="Low complexity" evidence="8">
    <location>
        <begin position="11"/>
        <end position="36"/>
    </location>
</feature>
<evidence type="ECO:0000256" key="6">
    <source>
        <dbReference type="ARBA" id="ARBA00022989"/>
    </source>
</evidence>
<dbReference type="Gene3D" id="3.30.40.10">
    <property type="entry name" value="Zinc/RING finger domain, C3HC4 (zinc finger)"/>
    <property type="match status" value="1"/>
</dbReference>
<feature type="compositionally biased region" description="Low complexity" evidence="8">
    <location>
        <begin position="268"/>
        <end position="281"/>
    </location>
</feature>
<dbReference type="SUPFAM" id="SSF57850">
    <property type="entry name" value="RING/U-box"/>
    <property type="match status" value="1"/>
</dbReference>
<dbReference type="Proteomes" id="UP000054107">
    <property type="component" value="Unassembled WGS sequence"/>
</dbReference>
<keyword evidence="12" id="KW-1185">Reference proteome</keyword>
<dbReference type="PANTHER" id="PTHR46283">
    <property type="entry name" value="E3 UBIQUITIN-PROTEIN LIGASE MARCH5"/>
    <property type="match status" value="1"/>
</dbReference>
<evidence type="ECO:0000313" key="12">
    <source>
        <dbReference type="Proteomes" id="UP000054107"/>
    </source>
</evidence>
<organism evidence="11 12">
    <name type="scientific">Parasitella parasitica</name>
    <dbReference type="NCBI Taxonomy" id="35722"/>
    <lineage>
        <taxon>Eukaryota</taxon>
        <taxon>Fungi</taxon>
        <taxon>Fungi incertae sedis</taxon>
        <taxon>Mucoromycota</taxon>
        <taxon>Mucoromycotina</taxon>
        <taxon>Mucoromycetes</taxon>
        <taxon>Mucorales</taxon>
        <taxon>Mucorineae</taxon>
        <taxon>Mucoraceae</taxon>
        <taxon>Parasitella</taxon>
    </lineage>
</organism>
<keyword evidence="7 9" id="KW-0472">Membrane</keyword>
<evidence type="ECO:0000256" key="7">
    <source>
        <dbReference type="ARBA" id="ARBA00023136"/>
    </source>
</evidence>
<proteinExistence type="predicted"/>
<gene>
    <name evidence="11" type="primary">PARPA_09444.1 scaffold 36645</name>
</gene>
<dbReference type="GO" id="GO:0008270">
    <property type="term" value="F:zinc ion binding"/>
    <property type="evidence" value="ECO:0007669"/>
    <property type="project" value="UniProtKB-KW"/>
</dbReference>
<keyword evidence="3" id="KW-0479">Metal-binding</keyword>
<accession>A0A0B7NI87</accession>
<reference evidence="11 12" key="1">
    <citation type="submission" date="2014-09" db="EMBL/GenBank/DDBJ databases">
        <authorList>
            <person name="Ellenberger Sabrina"/>
        </authorList>
    </citation>
    <scope>NUCLEOTIDE SEQUENCE [LARGE SCALE GENOMIC DNA]</scope>
    <source>
        <strain evidence="11 12">CBS 412.66</strain>
    </source>
</reference>
<evidence type="ECO:0000313" key="11">
    <source>
        <dbReference type="EMBL" id="CEP15239.1"/>
    </source>
</evidence>
<feature type="region of interest" description="Disordered" evidence="8">
    <location>
        <begin position="268"/>
        <end position="291"/>
    </location>
</feature>
<name>A0A0B7NI87_9FUNG</name>
<keyword evidence="6 9" id="KW-1133">Transmembrane helix</keyword>
<keyword evidence="2 9" id="KW-0812">Transmembrane</keyword>
<feature type="domain" description="RING-CH-type" evidence="10">
    <location>
        <begin position="47"/>
        <end position="112"/>
    </location>
</feature>
<evidence type="ECO:0000256" key="3">
    <source>
        <dbReference type="ARBA" id="ARBA00022723"/>
    </source>
</evidence>
<evidence type="ECO:0000259" key="10">
    <source>
        <dbReference type="PROSITE" id="PS51292"/>
    </source>
</evidence>
<evidence type="ECO:0000256" key="9">
    <source>
        <dbReference type="SAM" id="Phobius"/>
    </source>
</evidence>
<dbReference type="InterPro" id="IPR011016">
    <property type="entry name" value="Znf_RING-CH"/>
</dbReference>
<evidence type="ECO:0000256" key="1">
    <source>
        <dbReference type="ARBA" id="ARBA00004141"/>
    </source>
</evidence>
<dbReference type="STRING" id="35722.A0A0B7NI87"/>
<keyword evidence="5" id="KW-0862">Zinc</keyword>
<sequence>MLNSQSSSVISMNGNHGSDNSSGSSVISSADSSDSSTILAPRQPTRVVAADERRCWICFGDSSDSQGKWVKPCQCSLEAHQTCLLDWIAENQKASPTKRVNCPQCATPYHLSQSNSITLALLTVVDSLVRTSAPYITVLGVGCSLLFSFTTYGAYSVMSVFGQRDGERLIGSPNQWSYKTWIGLPLIPVVLISTKTRWGDIILPVAAVSVLRATGNNPLHIKPTWPISPAMTITLMPWVSFLYKNAYRHAQLYLRKNLSLEDTSSLMSSSSNISNTSNTPSRPQRSSSNDIISDRERNLELDMINGRGASSIGISVLGALLWPVISSCVGGVLNIGNLIYKYERIRQYRSRRVKSYEEVIKATSRRRHR</sequence>
<feature type="compositionally biased region" description="Polar residues" evidence="8">
    <location>
        <begin position="282"/>
        <end position="291"/>
    </location>
</feature>
<evidence type="ECO:0000256" key="8">
    <source>
        <dbReference type="SAM" id="MobiDB-lite"/>
    </source>
</evidence>
<dbReference type="GO" id="GO:0016020">
    <property type="term" value="C:membrane"/>
    <property type="evidence" value="ECO:0007669"/>
    <property type="project" value="UniProtKB-SubCell"/>
</dbReference>
<comment type="subcellular location">
    <subcellularLocation>
        <location evidence="1">Membrane</location>
        <topology evidence="1">Multi-pass membrane protein</topology>
    </subcellularLocation>
</comment>
<evidence type="ECO:0000256" key="5">
    <source>
        <dbReference type="ARBA" id="ARBA00022833"/>
    </source>
</evidence>
<dbReference type="Pfam" id="PF12906">
    <property type="entry name" value="RINGv"/>
    <property type="match status" value="1"/>
</dbReference>
<evidence type="ECO:0000256" key="2">
    <source>
        <dbReference type="ARBA" id="ARBA00022692"/>
    </source>
</evidence>
<dbReference type="EMBL" id="LN732021">
    <property type="protein sequence ID" value="CEP15239.1"/>
    <property type="molecule type" value="Genomic_DNA"/>
</dbReference>
<dbReference type="InterPro" id="IPR013083">
    <property type="entry name" value="Znf_RING/FYVE/PHD"/>
</dbReference>
<feature type="region of interest" description="Disordered" evidence="8">
    <location>
        <begin position="1"/>
        <end position="44"/>
    </location>
</feature>
<feature type="compositionally biased region" description="Polar residues" evidence="8">
    <location>
        <begin position="1"/>
        <end position="10"/>
    </location>
</feature>
<feature type="transmembrane region" description="Helical" evidence="9">
    <location>
        <begin position="320"/>
        <end position="340"/>
    </location>
</feature>
<dbReference type="SMART" id="SM00744">
    <property type="entry name" value="RINGv"/>
    <property type="match status" value="1"/>
</dbReference>
<dbReference type="OrthoDB" id="5817083at2759"/>
<protein>
    <recommendedName>
        <fullName evidence="10">RING-CH-type domain-containing protein</fullName>
    </recommendedName>
</protein>
<keyword evidence="4" id="KW-0863">Zinc-finger</keyword>
<dbReference type="AlphaFoldDB" id="A0A0B7NI87"/>